<gene>
    <name evidence="2" type="primary">bpiB03</name>
</gene>
<name>B2BKA6_9ZZZZ</name>
<organism evidence="2">
    <name type="scientific">uncultured organism Bio4</name>
    <dbReference type="NCBI Taxonomy" id="460931"/>
    <lineage>
        <taxon>unclassified sequences</taxon>
        <taxon>environmental samples</taxon>
    </lineage>
</organism>
<dbReference type="AlphaFoldDB" id="B2BKA6"/>
<dbReference type="EMBL" id="EF530729">
    <property type="protein sequence ID" value="ABU51095.1"/>
    <property type="molecule type" value="Genomic_DNA"/>
</dbReference>
<feature type="region of interest" description="Disordered" evidence="1">
    <location>
        <begin position="29"/>
        <end position="52"/>
    </location>
</feature>
<sequence length="52" mass="5456">MPYSEPAGRCAGVEGSAKYAPVEALERSETAQHQKLKNPAGPCPCGARGRMP</sequence>
<proteinExistence type="predicted"/>
<evidence type="ECO:0000313" key="2">
    <source>
        <dbReference type="EMBL" id="ABU51095.1"/>
    </source>
</evidence>
<reference evidence="2" key="1">
    <citation type="submission" date="2007-03" db="EMBL/GenBank/DDBJ databases">
        <title>Diverse metagenome-derived clones inhibiting biofilm formation in Pseudomonas aeruginosa and swarming in Escherichia coli.</title>
        <authorList>
            <person name="Schipper C."/>
            <person name="Steele H.L."/>
            <person name="Streit W.R."/>
        </authorList>
    </citation>
    <scope>NUCLEOTIDE SEQUENCE</scope>
</reference>
<accession>B2BKA6</accession>
<protein>
    <submittedName>
        <fullName evidence="2">BpiB03</fullName>
    </submittedName>
</protein>
<evidence type="ECO:0000256" key="1">
    <source>
        <dbReference type="SAM" id="MobiDB-lite"/>
    </source>
</evidence>